<reference evidence="1 2" key="1">
    <citation type="submission" date="2019-01" db="EMBL/GenBank/DDBJ databases">
        <title>Novel species of Cellulomonas.</title>
        <authorList>
            <person name="Liu Q."/>
            <person name="Xin Y.-H."/>
        </authorList>
    </citation>
    <scope>NUCLEOTIDE SEQUENCE [LARGE SCALE GENOMIC DNA]</scope>
    <source>
        <strain evidence="1 2">HLT2-17</strain>
    </source>
</reference>
<dbReference type="OrthoDB" id="9995428at2"/>
<comment type="caution">
    <text evidence="1">The sequence shown here is derived from an EMBL/GenBank/DDBJ whole genome shotgun (WGS) entry which is preliminary data.</text>
</comment>
<dbReference type="Proteomes" id="UP000293764">
    <property type="component" value="Unassembled WGS sequence"/>
</dbReference>
<gene>
    <name evidence="1" type="ORF">EUA98_01320</name>
</gene>
<proteinExistence type="predicted"/>
<accession>A0A4V1ZHQ5</accession>
<evidence type="ECO:0000313" key="1">
    <source>
        <dbReference type="EMBL" id="RYV52864.1"/>
    </source>
</evidence>
<name>A0A4V1ZHQ5_9MICO</name>
<protein>
    <submittedName>
        <fullName evidence="1">Uncharacterized protein</fullName>
    </submittedName>
</protein>
<sequence>MTTWRFGTARPWLVIALAVALVAAVLALTVPRFMAARNEAARTATRELAQAIVLPPPATEGCEPATGVRCWTTPAEGQDALDGIAGLLGALGVQDLTERCGEPLPQLTVPSCSVSGWYRGDVVLISANPTLLPDPPVRTSGSTLTLLAAVD</sequence>
<organism evidence="1 2">
    <name type="scientific">Pengzhenrongella frigida</name>
    <dbReference type="NCBI Taxonomy" id="1259133"/>
    <lineage>
        <taxon>Bacteria</taxon>
        <taxon>Bacillati</taxon>
        <taxon>Actinomycetota</taxon>
        <taxon>Actinomycetes</taxon>
        <taxon>Micrococcales</taxon>
        <taxon>Pengzhenrongella</taxon>
    </lineage>
</organism>
<evidence type="ECO:0000313" key="2">
    <source>
        <dbReference type="Proteomes" id="UP000293764"/>
    </source>
</evidence>
<dbReference type="RefSeq" id="WP_130100854.1">
    <property type="nucleotide sequence ID" value="NZ_SDWW01000002.1"/>
</dbReference>
<keyword evidence="2" id="KW-1185">Reference proteome</keyword>
<dbReference type="EMBL" id="SDWW01000002">
    <property type="protein sequence ID" value="RYV52864.1"/>
    <property type="molecule type" value="Genomic_DNA"/>
</dbReference>
<dbReference type="AlphaFoldDB" id="A0A4V1ZHQ5"/>